<reference evidence="11" key="1">
    <citation type="submission" date="2022-12" db="EMBL/GenBank/DDBJ databases">
        <title>Chromosome-level genome assembly of the bean flower thrips Megalurothrips usitatus.</title>
        <authorList>
            <person name="Ma L."/>
            <person name="Liu Q."/>
            <person name="Li H."/>
            <person name="Cai W."/>
        </authorList>
    </citation>
    <scope>NUCLEOTIDE SEQUENCE</scope>
    <source>
        <strain evidence="11">Cailab_2022a</strain>
    </source>
</reference>
<dbReference type="Proteomes" id="UP001075354">
    <property type="component" value="Chromosome 1"/>
</dbReference>
<evidence type="ECO:0000256" key="3">
    <source>
        <dbReference type="ARBA" id="ARBA00022801"/>
    </source>
</evidence>
<dbReference type="GO" id="GO:0005524">
    <property type="term" value="F:ATP binding"/>
    <property type="evidence" value="ECO:0007669"/>
    <property type="project" value="UniProtKB-KW"/>
</dbReference>
<dbReference type="EMBL" id="JAPTSV010000001">
    <property type="protein sequence ID" value="KAJ1532264.1"/>
    <property type="molecule type" value="Genomic_DNA"/>
</dbReference>
<evidence type="ECO:0000259" key="9">
    <source>
        <dbReference type="PROSITE" id="PS50174"/>
    </source>
</evidence>
<evidence type="ECO:0000256" key="1">
    <source>
        <dbReference type="ARBA" id="ARBA00004123"/>
    </source>
</evidence>
<keyword evidence="7" id="KW-0539">Nucleus</keyword>
<dbReference type="SUPFAM" id="SSF82708">
    <property type="entry name" value="R3H domain"/>
    <property type="match status" value="1"/>
</dbReference>
<dbReference type="PROSITE" id="PS51061">
    <property type="entry name" value="R3H"/>
    <property type="match status" value="1"/>
</dbReference>
<dbReference type="InterPro" id="IPR000467">
    <property type="entry name" value="G_patch_dom"/>
</dbReference>
<keyword evidence="12" id="KW-1185">Reference proteome</keyword>
<feature type="domain" description="G-patch" evidence="9">
    <location>
        <begin position="113"/>
        <end position="158"/>
    </location>
</feature>
<dbReference type="GO" id="GO:0003723">
    <property type="term" value="F:RNA binding"/>
    <property type="evidence" value="ECO:0007669"/>
    <property type="project" value="UniProtKB-KW"/>
</dbReference>
<dbReference type="SMART" id="SM00393">
    <property type="entry name" value="R3H"/>
    <property type="match status" value="1"/>
</dbReference>
<dbReference type="GO" id="GO:0004386">
    <property type="term" value="F:helicase activity"/>
    <property type="evidence" value="ECO:0007669"/>
    <property type="project" value="UniProtKB-KW"/>
</dbReference>
<evidence type="ECO:0000256" key="2">
    <source>
        <dbReference type="ARBA" id="ARBA00022741"/>
    </source>
</evidence>
<proteinExistence type="predicted"/>
<sequence length="262" mass="28670">MMGAFTILDRSLRGSNRHFKTVHKKIGKQDECTMFVDNEILATALGENPKKAQQQCAALGLARLKKICHTLLVKDNLAGATVDKSEDGSIDKIKTNSGESNEISNAVPEHLAEDSKVSRMMKLMGWGGKGLGKDQQGRTEPVQAANVVKRAGLGLVSEGGGSGPNMRNSSQNFNRCIRKLLNEFKSSLSSENLVFAADFSKEERKTIHLMARNMGVKSQSYGNGDDRRLVLRKSVSYQQILEEVKEAGGSTAKYDLLPPEEN</sequence>
<name>A0AAV7Y2E1_9NEOP</name>
<evidence type="ECO:0000256" key="8">
    <source>
        <dbReference type="SAM" id="MobiDB-lite"/>
    </source>
</evidence>
<accession>A0AAV7Y2E1</accession>
<dbReference type="AlphaFoldDB" id="A0AAV7Y2E1"/>
<keyword evidence="6" id="KW-0694">RNA-binding</keyword>
<keyword evidence="5" id="KW-0067">ATP-binding</keyword>
<evidence type="ECO:0000313" key="11">
    <source>
        <dbReference type="EMBL" id="KAJ1532264.1"/>
    </source>
</evidence>
<dbReference type="PANTHER" id="PTHR13948:SF3">
    <property type="entry name" value="FI21118P1"/>
    <property type="match status" value="1"/>
</dbReference>
<dbReference type="Gene3D" id="3.30.1370.50">
    <property type="entry name" value="R3H-like domain"/>
    <property type="match status" value="1"/>
</dbReference>
<dbReference type="FunFam" id="3.30.1370.50:FF:000002">
    <property type="entry name" value="Immunoglobulin mu DNA-binding protein 2"/>
    <property type="match status" value="1"/>
</dbReference>
<dbReference type="InterPro" id="IPR001374">
    <property type="entry name" value="R3H_dom"/>
</dbReference>
<keyword evidence="4" id="KW-0347">Helicase</keyword>
<dbReference type="PANTHER" id="PTHR13948">
    <property type="entry name" value="RNA-BINDING PROTEIN"/>
    <property type="match status" value="1"/>
</dbReference>
<organism evidence="11 12">
    <name type="scientific">Megalurothrips usitatus</name>
    <name type="common">bean blossom thrips</name>
    <dbReference type="NCBI Taxonomy" id="439358"/>
    <lineage>
        <taxon>Eukaryota</taxon>
        <taxon>Metazoa</taxon>
        <taxon>Ecdysozoa</taxon>
        <taxon>Arthropoda</taxon>
        <taxon>Hexapoda</taxon>
        <taxon>Insecta</taxon>
        <taxon>Pterygota</taxon>
        <taxon>Neoptera</taxon>
        <taxon>Paraneoptera</taxon>
        <taxon>Thysanoptera</taxon>
        <taxon>Terebrantia</taxon>
        <taxon>Thripoidea</taxon>
        <taxon>Thripidae</taxon>
        <taxon>Megalurothrips</taxon>
    </lineage>
</organism>
<comment type="subcellular location">
    <subcellularLocation>
        <location evidence="1">Nucleus</location>
    </subcellularLocation>
</comment>
<evidence type="ECO:0000256" key="4">
    <source>
        <dbReference type="ARBA" id="ARBA00022806"/>
    </source>
</evidence>
<dbReference type="Pfam" id="PF01585">
    <property type="entry name" value="G-patch"/>
    <property type="match status" value="1"/>
</dbReference>
<comment type="caution">
    <text evidence="11">The sequence shown here is derived from an EMBL/GenBank/DDBJ whole genome shotgun (WGS) entry which is preliminary data.</text>
</comment>
<evidence type="ECO:0000259" key="10">
    <source>
        <dbReference type="PROSITE" id="PS51061"/>
    </source>
</evidence>
<evidence type="ECO:0000256" key="5">
    <source>
        <dbReference type="ARBA" id="ARBA00022840"/>
    </source>
</evidence>
<evidence type="ECO:0000256" key="7">
    <source>
        <dbReference type="ARBA" id="ARBA00023242"/>
    </source>
</evidence>
<keyword evidence="2" id="KW-0547">Nucleotide-binding</keyword>
<dbReference type="InterPro" id="IPR036867">
    <property type="entry name" value="R3H_dom_sf"/>
</dbReference>
<dbReference type="GO" id="GO:0016787">
    <property type="term" value="F:hydrolase activity"/>
    <property type="evidence" value="ECO:0007669"/>
    <property type="project" value="UniProtKB-KW"/>
</dbReference>
<evidence type="ECO:0008006" key="13">
    <source>
        <dbReference type="Google" id="ProtNLM"/>
    </source>
</evidence>
<evidence type="ECO:0000313" key="12">
    <source>
        <dbReference type="Proteomes" id="UP001075354"/>
    </source>
</evidence>
<feature type="region of interest" description="Disordered" evidence="8">
    <location>
        <begin position="84"/>
        <end position="103"/>
    </location>
</feature>
<dbReference type="GO" id="GO:0003677">
    <property type="term" value="F:DNA binding"/>
    <property type="evidence" value="ECO:0007669"/>
    <property type="project" value="UniProtKB-ARBA"/>
</dbReference>
<gene>
    <name evidence="11" type="ORF">ONE63_000880</name>
</gene>
<evidence type="ECO:0000256" key="6">
    <source>
        <dbReference type="ARBA" id="ARBA00022884"/>
    </source>
</evidence>
<dbReference type="SMART" id="SM00443">
    <property type="entry name" value="G_patch"/>
    <property type="match status" value="1"/>
</dbReference>
<dbReference type="PROSITE" id="PS50174">
    <property type="entry name" value="G_PATCH"/>
    <property type="match status" value="1"/>
</dbReference>
<dbReference type="GO" id="GO:0005634">
    <property type="term" value="C:nucleus"/>
    <property type="evidence" value="ECO:0007669"/>
    <property type="project" value="UniProtKB-SubCell"/>
</dbReference>
<dbReference type="GO" id="GO:0000398">
    <property type="term" value="P:mRNA splicing, via spliceosome"/>
    <property type="evidence" value="ECO:0007669"/>
    <property type="project" value="TreeGrafter"/>
</dbReference>
<feature type="compositionally biased region" description="Basic and acidic residues" evidence="8">
    <location>
        <begin position="84"/>
        <end position="94"/>
    </location>
</feature>
<protein>
    <recommendedName>
        <fullName evidence="13">NF-kappa-B-repressing factor</fullName>
    </recommendedName>
</protein>
<keyword evidence="3" id="KW-0378">Hydrolase</keyword>
<dbReference type="Pfam" id="PF01424">
    <property type="entry name" value="R3H"/>
    <property type="match status" value="1"/>
</dbReference>
<feature type="domain" description="R3H" evidence="10">
    <location>
        <begin position="171"/>
        <end position="235"/>
    </location>
</feature>